<reference evidence="4 5" key="1">
    <citation type="journal article" date="2013" name="Mar. Genomics">
        <title>Expression of sulfatases in Rhodopirellula baltica and the diversity of sulfatases in the genus Rhodopirellula.</title>
        <authorList>
            <person name="Wegner C.E."/>
            <person name="Richter-Heitmann T."/>
            <person name="Klindworth A."/>
            <person name="Klockow C."/>
            <person name="Richter M."/>
            <person name="Achstetter T."/>
            <person name="Glockner F.O."/>
            <person name="Harder J."/>
        </authorList>
    </citation>
    <scope>NUCLEOTIDE SEQUENCE [LARGE SCALE GENOMIC DNA]</scope>
    <source>
        <strain evidence="4 5">SM41</strain>
    </source>
</reference>
<evidence type="ECO:0000259" key="3">
    <source>
        <dbReference type="Pfam" id="PF01882"/>
    </source>
</evidence>
<dbReference type="InterPro" id="IPR002881">
    <property type="entry name" value="DUF58"/>
</dbReference>
<gene>
    <name evidence="4" type="ORF">RSSM_01643</name>
</gene>
<comment type="caution">
    <text evidence="4">The sequence shown here is derived from an EMBL/GenBank/DDBJ whole genome shotgun (WGS) entry which is preliminary data.</text>
</comment>
<feature type="region of interest" description="Disordered" evidence="1">
    <location>
        <begin position="256"/>
        <end position="288"/>
    </location>
</feature>
<evidence type="ECO:0000256" key="1">
    <source>
        <dbReference type="SAM" id="MobiDB-lite"/>
    </source>
</evidence>
<keyword evidence="2" id="KW-0472">Membrane</keyword>
<dbReference type="PANTHER" id="PTHR34351:SF1">
    <property type="entry name" value="SLR1927 PROTEIN"/>
    <property type="match status" value="1"/>
</dbReference>
<evidence type="ECO:0000313" key="5">
    <source>
        <dbReference type="Proteomes" id="UP000011885"/>
    </source>
</evidence>
<name>M5U667_9BACT</name>
<protein>
    <submittedName>
        <fullName evidence="4">Protein containing DUF58</fullName>
    </submittedName>
</protein>
<evidence type="ECO:0000313" key="4">
    <source>
        <dbReference type="EMBL" id="EMI56962.1"/>
    </source>
</evidence>
<dbReference type="Proteomes" id="UP000011885">
    <property type="component" value="Unassembled WGS sequence"/>
</dbReference>
<dbReference type="PATRIC" id="fig|1263870.3.peg.1758"/>
<dbReference type="RefSeq" id="WP_008676208.1">
    <property type="nucleotide sequence ID" value="NZ_ANOH01000117.1"/>
</dbReference>
<organism evidence="4 5">
    <name type="scientific">Rhodopirellula sallentina SM41</name>
    <dbReference type="NCBI Taxonomy" id="1263870"/>
    <lineage>
        <taxon>Bacteria</taxon>
        <taxon>Pseudomonadati</taxon>
        <taxon>Planctomycetota</taxon>
        <taxon>Planctomycetia</taxon>
        <taxon>Pirellulales</taxon>
        <taxon>Pirellulaceae</taxon>
        <taxon>Rhodopirellula</taxon>
    </lineage>
</organism>
<proteinExistence type="predicted"/>
<keyword evidence="2" id="KW-1133">Transmembrane helix</keyword>
<feature type="compositionally biased region" description="Polar residues" evidence="1">
    <location>
        <begin position="262"/>
        <end position="271"/>
    </location>
</feature>
<dbReference type="EMBL" id="ANOH01000117">
    <property type="protein sequence ID" value="EMI56962.1"/>
    <property type="molecule type" value="Genomic_DNA"/>
</dbReference>
<accession>M5U667</accession>
<dbReference type="PANTHER" id="PTHR34351">
    <property type="entry name" value="SLR1927 PROTEIN-RELATED"/>
    <property type="match status" value="1"/>
</dbReference>
<feature type="domain" description="DUF58" evidence="3">
    <location>
        <begin position="208"/>
        <end position="251"/>
    </location>
</feature>
<dbReference type="Pfam" id="PF01882">
    <property type="entry name" value="DUF58"/>
    <property type="match status" value="1"/>
</dbReference>
<dbReference type="AlphaFoldDB" id="M5U667"/>
<dbReference type="OrthoDB" id="9812729at2"/>
<sequence>MLIGIFGILGGSLNGLNLLIVVAAITLGSVIVQWRISRAMITSLRIDRRMPAEAFAGKPMRIRYQINNQHRFMPLWLISLVDTMEKMLVSNTEFAPVSKRPTQVPLGSVEALTGVGLLMPGQTTSAYFDLIAHHRGRYRFGRWKASTVAPLALSTAFRESIREEDFVDVYPRLYRLKRSWQRLLPSRMGNVSATVHRQGPSNDVFFGLREYRHGDSPRHIHWRTTARLGEPAVRQFEQQKRFDLCLLVDAWSPNAPAPGDSRATSSGSTLGSRIKALGPKTASSKKQAESQAATEFAVDEDVERAISLAATLSVELTHGSENRLVLVVAGQETGVIATGASLVGRKRMLQALARMNPSSHVPIADALLQASSAATRLPDLLVVSSRSQNRAVASDAATANSLRRWRTRSQVTWVDVSGKDAGQWIDSENI</sequence>
<keyword evidence="5" id="KW-1185">Reference proteome</keyword>
<feature type="transmembrane region" description="Helical" evidence="2">
    <location>
        <begin position="16"/>
        <end position="36"/>
    </location>
</feature>
<evidence type="ECO:0000256" key="2">
    <source>
        <dbReference type="SAM" id="Phobius"/>
    </source>
</evidence>
<keyword evidence="2" id="KW-0812">Transmembrane</keyword>